<organism evidence="1">
    <name type="scientific">Petromyzon marinus</name>
    <name type="common">Sea lamprey</name>
    <dbReference type="NCBI Taxonomy" id="7757"/>
    <lineage>
        <taxon>Eukaryota</taxon>
        <taxon>Metazoa</taxon>
        <taxon>Chordata</taxon>
        <taxon>Craniata</taxon>
        <taxon>Vertebrata</taxon>
        <taxon>Cyclostomata</taxon>
        <taxon>Hyperoartia</taxon>
        <taxon>Petromyzontiformes</taxon>
        <taxon>Petromyzontidae</taxon>
        <taxon>Petromyzon</taxon>
    </lineage>
</organism>
<reference evidence="1" key="2">
    <citation type="submission" date="2007-03" db="EMBL/GenBank/DDBJ databases">
        <authorList>
            <person name="Mardis E.R."/>
        </authorList>
    </citation>
    <scope>NUCLEOTIDE SEQUENCE</scope>
</reference>
<feature type="non-terminal residue" evidence="1">
    <location>
        <position position="1"/>
    </location>
</feature>
<dbReference type="SUPFAM" id="SSF52058">
    <property type="entry name" value="L domain-like"/>
    <property type="match status" value="1"/>
</dbReference>
<reference evidence="1" key="3">
    <citation type="submission" date="2007-03" db="EMBL/GenBank/DDBJ databases">
        <authorList>
            <person name="Rogozin I.B."/>
            <person name="Iyer L.M."/>
            <person name="Liang L."/>
            <person name="Glazko G.V."/>
            <person name="Liston V.G."/>
            <person name="Pavlov Y.I."/>
            <person name="Pancer Z."/>
        </authorList>
    </citation>
    <scope>NUCLEOTIDE SEQUENCE</scope>
</reference>
<feature type="non-terminal residue" evidence="1">
    <location>
        <position position="31"/>
    </location>
</feature>
<dbReference type="AlphaFoldDB" id="A5HGG1"/>
<name>A5HGG1_PETMA</name>
<proteinExistence type="predicted"/>
<dbReference type="EMBL" id="EF528710">
    <property type="protein sequence ID" value="ABO85416.1"/>
    <property type="molecule type" value="Genomic_DNA"/>
</dbReference>
<reference evidence="1" key="1">
    <citation type="journal article" date="2007" name="Nat. Immunol.">
        <title>Evolution and diversification of lamprey antigen receptors: evidence for involvement of an AID-APOBEC family cytosine deaminase.</title>
        <authorList>
            <person name="Rogozin I.B."/>
            <person name="Iyer L.M."/>
            <person name="Liang L."/>
            <person name="Glazko G.V."/>
            <person name="Liston V.G."/>
            <person name="Pavlov Y.I."/>
            <person name="Aravind L."/>
            <person name="Pancer Z."/>
        </authorList>
    </citation>
    <scope>NUCLEOTIDE SEQUENCE</scope>
</reference>
<evidence type="ECO:0000313" key="1">
    <source>
        <dbReference type="EMBL" id="ABO85416.1"/>
    </source>
</evidence>
<keyword evidence="1" id="KW-0675">Receptor</keyword>
<sequence>LYANQLQSLPNDAFHLLTELTTLALDNKQLE</sequence>
<protein>
    <submittedName>
        <fullName evidence="1">Variable lymphocyte receptor A cassette</fullName>
    </submittedName>
</protein>
<accession>A5HGG1</accession>